<feature type="region of interest" description="Disordered" evidence="1">
    <location>
        <begin position="294"/>
        <end position="356"/>
    </location>
</feature>
<dbReference type="RefSeq" id="WP_183851666.1">
    <property type="nucleotide sequence ID" value="NZ_JACHOO010000001.1"/>
</dbReference>
<evidence type="ECO:0000313" key="3">
    <source>
        <dbReference type="EMBL" id="MBB5751081.1"/>
    </source>
</evidence>
<sequence length="356" mass="37704">MIRGGLSAAIFAVFLCGLAGNAAAAASAICARLEARLSAVEGGGARDTARAIREQRAALRSARAEAHRADCRSGFLFFKSRGDAGCDALLDRIRGMEANLRRLEASSANGGSERGERGGLLRALAENDCGPQYARYAPRDRFGLFSRRGYYNSQGIWVPGDRSGDPWDDYREDEPSTPSGSGYRTVCVRTCDGFYFPISYSTSSSNFANDEATCRARCPGTDVALYAYRSGSDDVGSAVTPTGARYSDLPQAFAYRSRYNPSCGCQSAAGAPMTAMAGGYDAAALAAMLAPGTPPVPARKPMPGADPETQADLDGEFDPRDAVPPPPAETPVASLASETKDPETVRRVGPSYYYAQ</sequence>
<dbReference type="Proteomes" id="UP000523821">
    <property type="component" value="Unassembled WGS sequence"/>
</dbReference>
<feature type="signal peptide" evidence="2">
    <location>
        <begin position="1"/>
        <end position="24"/>
    </location>
</feature>
<accession>A0A7W9CSV4</accession>
<dbReference type="InterPro" id="IPR021293">
    <property type="entry name" value="DUF2865"/>
</dbReference>
<dbReference type="AlphaFoldDB" id="A0A7W9CSV4"/>
<reference evidence="3 4" key="1">
    <citation type="submission" date="2020-08" db="EMBL/GenBank/DDBJ databases">
        <title>Genomic Encyclopedia of Type Strains, Phase IV (KMG-IV): sequencing the most valuable type-strain genomes for metagenomic binning, comparative biology and taxonomic classification.</title>
        <authorList>
            <person name="Goeker M."/>
        </authorList>
    </citation>
    <scope>NUCLEOTIDE SEQUENCE [LARGE SCALE GENOMIC DNA]</scope>
    <source>
        <strain evidence="3 4">DSM 16268</strain>
    </source>
</reference>
<gene>
    <name evidence="3" type="ORF">GGQ63_000124</name>
</gene>
<comment type="caution">
    <text evidence="3">The sequence shown here is derived from an EMBL/GenBank/DDBJ whole genome shotgun (WGS) entry which is preliminary data.</text>
</comment>
<evidence type="ECO:0000256" key="1">
    <source>
        <dbReference type="SAM" id="MobiDB-lite"/>
    </source>
</evidence>
<evidence type="ECO:0000256" key="2">
    <source>
        <dbReference type="SAM" id="SignalP"/>
    </source>
</evidence>
<proteinExistence type="predicted"/>
<dbReference type="Pfam" id="PF11064">
    <property type="entry name" value="DUF2865"/>
    <property type="match status" value="1"/>
</dbReference>
<feature type="chain" id="PRO_5031139322" description="DUF2865 domain-containing protein" evidence="2">
    <location>
        <begin position="25"/>
        <end position="356"/>
    </location>
</feature>
<keyword evidence="4" id="KW-1185">Reference proteome</keyword>
<evidence type="ECO:0008006" key="5">
    <source>
        <dbReference type="Google" id="ProtNLM"/>
    </source>
</evidence>
<organism evidence="3 4">
    <name type="scientific">Prosthecomicrobium pneumaticum</name>
    <dbReference type="NCBI Taxonomy" id="81895"/>
    <lineage>
        <taxon>Bacteria</taxon>
        <taxon>Pseudomonadati</taxon>
        <taxon>Pseudomonadota</taxon>
        <taxon>Alphaproteobacteria</taxon>
        <taxon>Hyphomicrobiales</taxon>
        <taxon>Kaistiaceae</taxon>
        <taxon>Prosthecomicrobium</taxon>
    </lineage>
</organism>
<keyword evidence="2" id="KW-0732">Signal</keyword>
<evidence type="ECO:0000313" key="4">
    <source>
        <dbReference type="Proteomes" id="UP000523821"/>
    </source>
</evidence>
<protein>
    <recommendedName>
        <fullName evidence="5">DUF2865 domain-containing protein</fullName>
    </recommendedName>
</protein>
<name>A0A7W9CSV4_9HYPH</name>
<dbReference type="EMBL" id="JACHOO010000001">
    <property type="protein sequence ID" value="MBB5751081.1"/>
    <property type="molecule type" value="Genomic_DNA"/>
</dbReference>